<dbReference type="PROSITE" id="PS51208">
    <property type="entry name" value="AUTOTRANSPORTER"/>
    <property type="match status" value="1"/>
</dbReference>
<dbReference type="AlphaFoldDB" id="A0A948THI4"/>
<feature type="compositionally biased region" description="Low complexity" evidence="1">
    <location>
        <begin position="56"/>
        <end position="110"/>
    </location>
</feature>
<protein>
    <submittedName>
        <fullName evidence="3">Autotransporter outer membrane beta-barrel domain-containing protein</fullName>
    </submittedName>
</protein>
<feature type="non-terminal residue" evidence="3">
    <location>
        <position position="1"/>
    </location>
</feature>
<dbReference type="SUPFAM" id="SSF103515">
    <property type="entry name" value="Autotransporter"/>
    <property type="match status" value="1"/>
</dbReference>
<evidence type="ECO:0000313" key="4">
    <source>
        <dbReference type="Proteomes" id="UP000733611"/>
    </source>
</evidence>
<comment type="caution">
    <text evidence="3">The sequence shown here is derived from an EMBL/GenBank/DDBJ whole genome shotgun (WGS) entry which is preliminary data.</text>
</comment>
<gene>
    <name evidence="3" type="ORF">H9847_07690</name>
</gene>
<organism evidence="3 4">
    <name type="scientific">Candidatus Anaerobiospirillum pullicola</name>
    <dbReference type="NCBI Taxonomy" id="2838451"/>
    <lineage>
        <taxon>Bacteria</taxon>
        <taxon>Pseudomonadati</taxon>
        <taxon>Pseudomonadota</taxon>
        <taxon>Gammaproteobacteria</taxon>
        <taxon>Aeromonadales</taxon>
        <taxon>Succinivibrionaceae</taxon>
        <taxon>Anaerobiospirillum</taxon>
    </lineage>
</organism>
<dbReference type="Pfam" id="PF03797">
    <property type="entry name" value="Autotransporter"/>
    <property type="match status" value="1"/>
</dbReference>
<feature type="compositionally biased region" description="Low complexity" evidence="1">
    <location>
        <begin position="120"/>
        <end position="130"/>
    </location>
</feature>
<evidence type="ECO:0000313" key="3">
    <source>
        <dbReference type="EMBL" id="MBU3844728.1"/>
    </source>
</evidence>
<dbReference type="Proteomes" id="UP000733611">
    <property type="component" value="Unassembled WGS sequence"/>
</dbReference>
<dbReference type="EMBL" id="JAHLFE010000158">
    <property type="protein sequence ID" value="MBU3844728.1"/>
    <property type="molecule type" value="Genomic_DNA"/>
</dbReference>
<feature type="domain" description="Autotransporter" evidence="2">
    <location>
        <begin position="198"/>
        <end position="482"/>
    </location>
</feature>
<feature type="region of interest" description="Disordered" evidence="1">
    <location>
        <begin position="53"/>
        <end position="131"/>
    </location>
</feature>
<evidence type="ECO:0000256" key="1">
    <source>
        <dbReference type="SAM" id="MobiDB-lite"/>
    </source>
</evidence>
<reference evidence="3" key="1">
    <citation type="journal article" date="2021" name="PeerJ">
        <title>Extensive microbial diversity within the chicken gut microbiome revealed by metagenomics and culture.</title>
        <authorList>
            <person name="Gilroy R."/>
            <person name="Ravi A."/>
            <person name="Getino M."/>
            <person name="Pursley I."/>
            <person name="Horton D.L."/>
            <person name="Alikhan N.F."/>
            <person name="Baker D."/>
            <person name="Gharbi K."/>
            <person name="Hall N."/>
            <person name="Watson M."/>
            <person name="Adriaenssens E.M."/>
            <person name="Foster-Nyarko E."/>
            <person name="Jarju S."/>
            <person name="Secka A."/>
            <person name="Antonio M."/>
            <person name="Oren A."/>
            <person name="Chaudhuri R.R."/>
            <person name="La Ragione R."/>
            <person name="Hildebrand F."/>
            <person name="Pallen M.J."/>
        </authorList>
    </citation>
    <scope>NUCLEOTIDE SEQUENCE</scope>
    <source>
        <strain evidence="3">378</strain>
    </source>
</reference>
<evidence type="ECO:0000259" key="2">
    <source>
        <dbReference type="PROSITE" id="PS51208"/>
    </source>
</evidence>
<accession>A0A948THI4</accession>
<name>A0A948THI4_9GAMM</name>
<dbReference type="InterPro" id="IPR036709">
    <property type="entry name" value="Autotransporte_beta_dom_sf"/>
</dbReference>
<proteinExistence type="predicted"/>
<sequence length="482" mass="49412">VYTQNGFLFATLTGKNQGLDVQLHVDENAAYSVMSEASDPVVESLIAYHEGRIAPTSAGSTGSTGDSGATDSTGNTEDTRATTTTTTSDTQVLAGTTTNDNGGNTDSGTDAGNGTGTDTGAGNNTNTNNTVAHTRVAGSSDFLNEVVTNSHGAPAEAAARLAIYGGTAQAALGASSSTTDAIAARLGVGSAGGLTIANNGQGAALWLAPVYKSHDSDGFDSQGLDYGVDLNLYGVALGADLELMPGFTAGLMFNVGSGDVDGKGNTAANNTSNDFDYWGAALYGSYRYDALTVAADIGYTVVDNDLEATTGMDKYGKLESSADSTALTFGVTAKYAFDFNTVEVAPHAGLRYTNVDLDDYTVTANGEDVAHFDAGSISVFSIPVGVTMAKEFVGDNWSVKPMFDLTLTGNFGDDEVDGTVSWTGVDNLTTGVSSEFLDNFTYGATLGVEAKTGSFSFGLGVNYTGSSNADEYGVNANARFVF</sequence>
<reference evidence="3" key="2">
    <citation type="submission" date="2021-04" db="EMBL/GenBank/DDBJ databases">
        <authorList>
            <person name="Gilroy R."/>
        </authorList>
    </citation>
    <scope>NUCLEOTIDE SEQUENCE</scope>
    <source>
        <strain evidence="3">378</strain>
    </source>
</reference>
<dbReference type="InterPro" id="IPR005546">
    <property type="entry name" value="Autotransporte_beta"/>
</dbReference>
<dbReference type="Gene3D" id="2.40.128.130">
    <property type="entry name" value="Autotransporter beta-domain"/>
    <property type="match status" value="1"/>
</dbReference>
<dbReference type="SMART" id="SM00869">
    <property type="entry name" value="Autotransporter"/>
    <property type="match status" value="1"/>
</dbReference>